<evidence type="ECO:0000313" key="8">
    <source>
        <dbReference type="Proteomes" id="UP001424441"/>
    </source>
</evidence>
<evidence type="ECO:0000256" key="4">
    <source>
        <dbReference type="ARBA" id="ARBA00022741"/>
    </source>
</evidence>
<evidence type="ECO:0000256" key="5">
    <source>
        <dbReference type="ARBA" id="ARBA00022840"/>
    </source>
</evidence>
<evidence type="ECO:0000256" key="1">
    <source>
        <dbReference type="ARBA" id="ARBA00004533"/>
    </source>
</evidence>
<dbReference type="Pfam" id="PF00005">
    <property type="entry name" value="ABC_tran"/>
    <property type="match status" value="1"/>
</dbReference>
<dbReference type="InterPro" id="IPR050319">
    <property type="entry name" value="ABC_transp_ATP-bind"/>
</dbReference>
<dbReference type="Proteomes" id="UP001424441">
    <property type="component" value="Unassembled WGS sequence"/>
</dbReference>
<comment type="caution">
    <text evidence="7">The sequence shown here is derived from an EMBL/GenBank/DDBJ whole genome shotgun (WGS) entry which is preliminary data.</text>
</comment>
<feature type="domain" description="ABC transporter" evidence="6">
    <location>
        <begin position="3"/>
        <end position="250"/>
    </location>
</feature>
<dbReference type="SUPFAM" id="SSF52540">
    <property type="entry name" value="P-loop containing nucleoside triphosphate hydrolases"/>
    <property type="match status" value="1"/>
</dbReference>
<dbReference type="InterPro" id="IPR003593">
    <property type="entry name" value="AAA+_ATPase"/>
</dbReference>
<keyword evidence="4" id="KW-0547">Nucleotide-binding</keyword>
<dbReference type="InterPro" id="IPR017871">
    <property type="entry name" value="ABC_transporter-like_CS"/>
</dbReference>
<keyword evidence="3" id="KW-0813">Transport</keyword>
<evidence type="ECO:0000259" key="6">
    <source>
        <dbReference type="PROSITE" id="PS50893"/>
    </source>
</evidence>
<reference evidence="8" key="1">
    <citation type="journal article" date="2019" name="Int. J. Syst. Evol. Microbiol.">
        <title>The Global Catalogue of Microorganisms (GCM) 10K type strain sequencing project: providing services to taxonomists for standard genome sequencing and annotation.</title>
        <authorList>
            <consortium name="The Broad Institute Genomics Platform"/>
            <consortium name="The Broad Institute Genome Sequencing Center for Infectious Disease"/>
            <person name="Wu L."/>
            <person name="Ma J."/>
        </authorList>
    </citation>
    <scope>NUCLEOTIDE SEQUENCE [LARGE SCALE GENOMIC DNA]</scope>
    <source>
        <strain evidence="8">JCM 15115</strain>
    </source>
</reference>
<dbReference type="InterPro" id="IPR003439">
    <property type="entry name" value="ABC_transporter-like_ATP-bd"/>
</dbReference>
<evidence type="ECO:0000256" key="3">
    <source>
        <dbReference type="ARBA" id="ARBA00022448"/>
    </source>
</evidence>
<sequence length="260" mass="28326">MKIEINNLSVSYSSGMFSRREPTKALDGINLSIPAGCTMGIVGESGSGKSTLGRVLLRMLTPTKGHIHIAETDPYALKGKDLFEFRRQVQAVFQDSGASLNPRQPVGISIREGLDIHRVGTNSSRDEAVIALLEKVGLAADYYDRLPHTLSGGQRQRINIARALALSPSVLIADEPVSALDISVQSQILELLSDLRRQTGMTMVFISHDLGVVRELCDRVAIMHRGHLVEEGSVEQVFNAPRHPVTQGLLSDMPSLDLPN</sequence>
<dbReference type="PROSITE" id="PS50893">
    <property type="entry name" value="ABC_TRANSPORTER_2"/>
    <property type="match status" value="1"/>
</dbReference>
<protein>
    <recommendedName>
        <fullName evidence="6">ABC transporter domain-containing protein</fullName>
    </recommendedName>
</protein>
<gene>
    <name evidence="7" type="ORF">GCM10008943_32250</name>
</gene>
<dbReference type="RefSeq" id="WP_343808027.1">
    <property type="nucleotide sequence ID" value="NZ_BAAADE010000013.1"/>
</dbReference>
<dbReference type="SMART" id="SM00382">
    <property type="entry name" value="AAA"/>
    <property type="match status" value="1"/>
</dbReference>
<dbReference type="PANTHER" id="PTHR43776">
    <property type="entry name" value="TRANSPORT ATP-BINDING PROTEIN"/>
    <property type="match status" value="1"/>
</dbReference>
<evidence type="ECO:0000313" key="7">
    <source>
        <dbReference type="EMBL" id="GAA0614622.1"/>
    </source>
</evidence>
<dbReference type="CDD" id="cd03257">
    <property type="entry name" value="ABC_NikE_OppD_transporters"/>
    <property type="match status" value="1"/>
</dbReference>
<accession>A0ABP3RUJ6</accession>
<dbReference type="EMBL" id="BAAADE010000013">
    <property type="protein sequence ID" value="GAA0614622.1"/>
    <property type="molecule type" value="Genomic_DNA"/>
</dbReference>
<proteinExistence type="inferred from homology"/>
<name>A0ABP3RUJ6_9HYPH</name>
<keyword evidence="5" id="KW-0067">ATP-binding</keyword>
<keyword evidence="8" id="KW-1185">Reference proteome</keyword>
<evidence type="ECO:0000256" key="2">
    <source>
        <dbReference type="ARBA" id="ARBA00005417"/>
    </source>
</evidence>
<comment type="subcellular location">
    <subcellularLocation>
        <location evidence="1">Cell inner membrane</location>
    </subcellularLocation>
</comment>
<dbReference type="InterPro" id="IPR027417">
    <property type="entry name" value="P-loop_NTPase"/>
</dbReference>
<organism evidence="7 8">
    <name type="scientific">Paenochrobactrum glaciei</name>
    <dbReference type="NCBI Taxonomy" id="486407"/>
    <lineage>
        <taxon>Bacteria</taxon>
        <taxon>Pseudomonadati</taxon>
        <taxon>Pseudomonadota</taxon>
        <taxon>Alphaproteobacteria</taxon>
        <taxon>Hyphomicrobiales</taxon>
        <taxon>Brucellaceae</taxon>
        <taxon>Paenochrobactrum</taxon>
    </lineage>
</organism>
<comment type="similarity">
    <text evidence="2">Belongs to the ABC transporter superfamily.</text>
</comment>
<dbReference type="PANTHER" id="PTHR43776:SF7">
    <property type="entry name" value="D,D-DIPEPTIDE TRANSPORT ATP-BINDING PROTEIN DDPF-RELATED"/>
    <property type="match status" value="1"/>
</dbReference>
<dbReference type="Gene3D" id="3.40.50.300">
    <property type="entry name" value="P-loop containing nucleotide triphosphate hydrolases"/>
    <property type="match status" value="1"/>
</dbReference>
<dbReference type="PROSITE" id="PS00211">
    <property type="entry name" value="ABC_TRANSPORTER_1"/>
    <property type="match status" value="1"/>
</dbReference>